<evidence type="ECO:0000256" key="9">
    <source>
        <dbReference type="ARBA" id="ARBA00022676"/>
    </source>
</evidence>
<evidence type="ECO:0000259" key="17">
    <source>
        <dbReference type="Pfam" id="PF00535"/>
    </source>
</evidence>
<evidence type="ECO:0000313" key="20">
    <source>
        <dbReference type="Proteomes" id="UP000031535"/>
    </source>
</evidence>
<comment type="similarity">
    <text evidence="3">Belongs to the glycosyltransferase 2 family.</text>
</comment>
<comment type="function">
    <text evidence="16">Catalytic subunit of cellulose synthase. It polymerizes uridine 5'-diphosphate glucose to cellulose.</text>
</comment>
<comment type="cofactor">
    <cofactor evidence="16">
        <name>Mg(2+)</name>
        <dbReference type="ChEBI" id="CHEBI:18420"/>
    </cofactor>
</comment>
<dbReference type="UniPathway" id="UPA00694"/>
<protein>
    <recommendedName>
        <fullName evidence="5 16">Cellulose synthase catalytic subunit [UDP-forming]</fullName>
        <ecNumber evidence="4 16">2.4.1.12</ecNumber>
    </recommendedName>
</protein>
<comment type="caution">
    <text evidence="19">The sequence shown here is derived from an EMBL/GenBank/DDBJ whole genome shotgun (WGS) entry which is preliminary data.</text>
</comment>
<feature type="transmembrane region" description="Helical" evidence="16">
    <location>
        <begin position="25"/>
        <end position="45"/>
    </location>
</feature>
<feature type="transmembrane region" description="Helical" evidence="16">
    <location>
        <begin position="51"/>
        <end position="68"/>
    </location>
</feature>
<dbReference type="InterPro" id="IPR029044">
    <property type="entry name" value="Nucleotide-diphossugar_trans"/>
</dbReference>
<keyword evidence="8 16" id="KW-0973">c-di-GMP</keyword>
<evidence type="ECO:0000256" key="13">
    <source>
        <dbReference type="ARBA" id="ARBA00022989"/>
    </source>
</evidence>
<gene>
    <name evidence="19" type="ORF">UCMB321_5244</name>
</gene>
<dbReference type="PANTHER" id="PTHR43867">
    <property type="entry name" value="CELLULOSE SYNTHASE CATALYTIC SUBUNIT A [UDP-FORMING]"/>
    <property type="match status" value="1"/>
</dbReference>
<keyword evidence="20" id="KW-1185">Reference proteome</keyword>
<dbReference type="Proteomes" id="UP000031535">
    <property type="component" value="Unassembled WGS sequence"/>
</dbReference>
<keyword evidence="6 16" id="KW-1003">Cell membrane</keyword>
<evidence type="ECO:0000256" key="14">
    <source>
        <dbReference type="ARBA" id="ARBA00023136"/>
    </source>
</evidence>
<dbReference type="Gene3D" id="2.40.10.220">
    <property type="entry name" value="predicted glycosyltransferase like domains"/>
    <property type="match status" value="1"/>
</dbReference>
<keyword evidence="9 16" id="KW-0328">Glycosyltransferase</keyword>
<keyword evidence="10 16" id="KW-0808">Transferase</keyword>
<feature type="domain" description="PilZ" evidence="18">
    <location>
        <begin position="572"/>
        <end position="668"/>
    </location>
</feature>
<comment type="pathway">
    <text evidence="2 16">Glycan metabolism; bacterial cellulose biosynthesis.</text>
</comment>
<evidence type="ECO:0000256" key="12">
    <source>
        <dbReference type="ARBA" id="ARBA00022916"/>
    </source>
</evidence>
<dbReference type="Pfam" id="PF03552">
    <property type="entry name" value="Cellulose_synt"/>
    <property type="match status" value="1"/>
</dbReference>
<dbReference type="InterPro" id="IPR003919">
    <property type="entry name" value="Cell_synth_A"/>
</dbReference>
<evidence type="ECO:0000256" key="1">
    <source>
        <dbReference type="ARBA" id="ARBA00004429"/>
    </source>
</evidence>
<dbReference type="OrthoDB" id="9766299at2"/>
<dbReference type="PRINTS" id="PR01439">
    <property type="entry name" value="CELLSNTHASEA"/>
</dbReference>
<evidence type="ECO:0000256" key="15">
    <source>
        <dbReference type="ARBA" id="ARBA00048682"/>
    </source>
</evidence>
<accession>A0A0C2HUU5</accession>
<feature type="transmembrane region" description="Helical" evidence="16">
    <location>
        <begin position="75"/>
        <end position="94"/>
    </location>
</feature>
<comment type="catalytic activity">
    <reaction evidence="15 16">
        <text>[(1-&gt;4)-beta-D-glucosyl](n) + UDP-alpha-D-glucose = [(1-&gt;4)-beta-D-glucosyl](n+1) + UDP + H(+)</text>
        <dbReference type="Rhea" id="RHEA:19929"/>
        <dbReference type="Rhea" id="RHEA-COMP:10033"/>
        <dbReference type="Rhea" id="RHEA-COMP:10034"/>
        <dbReference type="ChEBI" id="CHEBI:15378"/>
        <dbReference type="ChEBI" id="CHEBI:18246"/>
        <dbReference type="ChEBI" id="CHEBI:58223"/>
        <dbReference type="ChEBI" id="CHEBI:58885"/>
        <dbReference type="EC" id="2.4.1.12"/>
    </reaction>
</comment>
<dbReference type="RefSeq" id="WP_040071583.1">
    <property type="nucleotide sequence ID" value="NZ_JXDG01000068.1"/>
</dbReference>
<dbReference type="SUPFAM" id="SSF53448">
    <property type="entry name" value="Nucleotide-diphospho-sugar transferases"/>
    <property type="match status" value="1"/>
</dbReference>
<keyword evidence="7 16" id="KW-0997">Cell inner membrane</keyword>
<dbReference type="GO" id="GO:0030244">
    <property type="term" value="P:cellulose biosynthetic process"/>
    <property type="evidence" value="ECO:0007669"/>
    <property type="project" value="UniProtKB-KW"/>
</dbReference>
<dbReference type="PATRIC" id="fig|226910.6.peg.5233"/>
<sequence>MTFERRVERLLGTSLRRARQWSRPLRLGLILCAALLCAVVLAGVISAPASLLHQALFGLACVIAVLVLRRLEGRLPIIAMISLSLIASLRYMYWRLTETLELENLHDTLFGYTLVLAELYALVVLVFGYVQTAWPLKRRPILLSEDPGQWPSVDVFITTVNESLEIVKITVFAAQGMDWPQDKLKVHVLDDGHREEFRLFCESVGAHYLTRDNNLHAKAGNFNAALKVTHGEYIAAFDADHVPSRSFLQISMGWFLKDPKLAMLQTPHVFFSPDPFEKNLKTQQAVPNEGELFYGLVQDGNDLWNAAMFCGSCALMRRVALEAIGGMDETTLTEDAHTSLSLNRAGYNTAYLALPQAAGMATENLSRHINQRVRWARGMTQIFRTDNPMLGRGLTLGQRICYSNAMLHFFYGFPRLVFLTAPLAYLVFGAQIFHAAPLMVAAYAAPHLLLANLTNSRIQGRFRHSYWNEVYETVLAWYILTPVLMGLLRPKSGHFNVTDKGGDLHLGFFDWKMARPYIVLLVLNIAAVVYGVYDYLGADVTTDETVLLNQVWAIYNAIMCAAALAVASESRQVRAEPRVDAQLPVGLQLADGTQYRSVTQDFSPRGLGLKLAQDQSIPLGTRLRVSLFRHQHPYDFDGSVVFSRANTVGIRFDPLTLSQQSDLVHLTFSRADTWARNWGNGTPDSPLMALREISVIGLHGIAELLKATLRLPGQALERRRAGSSPSAPALDTP</sequence>
<dbReference type="Pfam" id="PF00535">
    <property type="entry name" value="Glycos_transf_2"/>
    <property type="match status" value="1"/>
</dbReference>
<dbReference type="STRING" id="226910.UCMB321_5244"/>
<dbReference type="Gene3D" id="3.90.550.10">
    <property type="entry name" value="Spore Coat Polysaccharide Biosynthesis Protein SpsA, Chain A"/>
    <property type="match status" value="1"/>
</dbReference>
<feature type="transmembrane region" description="Helical" evidence="16">
    <location>
        <begin position="434"/>
        <end position="453"/>
    </location>
</feature>
<evidence type="ECO:0000256" key="6">
    <source>
        <dbReference type="ARBA" id="ARBA00022475"/>
    </source>
</evidence>
<dbReference type="InterPro" id="IPR050321">
    <property type="entry name" value="Glycosyltr_2/OpgH_subfam"/>
</dbReference>
<dbReference type="EC" id="2.4.1.12" evidence="4 16"/>
<evidence type="ECO:0000256" key="3">
    <source>
        <dbReference type="ARBA" id="ARBA00006739"/>
    </source>
</evidence>
<evidence type="ECO:0000256" key="7">
    <source>
        <dbReference type="ARBA" id="ARBA00022519"/>
    </source>
</evidence>
<dbReference type="InterPro" id="IPR009875">
    <property type="entry name" value="PilZ_domain"/>
</dbReference>
<evidence type="ECO:0000256" key="16">
    <source>
        <dbReference type="RuleBase" id="RU365020"/>
    </source>
</evidence>
<name>A0A0C2HUU5_9PSED</name>
<keyword evidence="12 16" id="KW-0135">Cellulose biosynthesis</keyword>
<dbReference type="GO" id="GO:0006011">
    <property type="term" value="P:UDP-alpha-D-glucose metabolic process"/>
    <property type="evidence" value="ECO:0007669"/>
    <property type="project" value="InterPro"/>
</dbReference>
<dbReference type="CDD" id="cd06421">
    <property type="entry name" value="CESA_CelA_like"/>
    <property type="match status" value="1"/>
</dbReference>
<organism evidence="19 20">
    <name type="scientific">Pseudomonas batumici</name>
    <dbReference type="NCBI Taxonomy" id="226910"/>
    <lineage>
        <taxon>Bacteria</taxon>
        <taxon>Pseudomonadati</taxon>
        <taxon>Pseudomonadota</taxon>
        <taxon>Gammaproteobacteria</taxon>
        <taxon>Pseudomonadales</taxon>
        <taxon>Pseudomonadaceae</taxon>
        <taxon>Pseudomonas</taxon>
    </lineage>
</organism>
<dbReference type="PANTHER" id="PTHR43867:SF2">
    <property type="entry name" value="CELLULOSE SYNTHASE CATALYTIC SUBUNIT A [UDP-FORMING]"/>
    <property type="match status" value="1"/>
</dbReference>
<dbReference type="AlphaFoldDB" id="A0A0C2HUU5"/>
<feature type="transmembrane region" description="Helical" evidence="16">
    <location>
        <begin position="517"/>
        <end position="538"/>
    </location>
</feature>
<evidence type="ECO:0000256" key="10">
    <source>
        <dbReference type="ARBA" id="ARBA00022679"/>
    </source>
</evidence>
<feature type="transmembrane region" description="Helical" evidence="16">
    <location>
        <begin position="550"/>
        <end position="568"/>
    </location>
</feature>
<dbReference type="InterPro" id="IPR001173">
    <property type="entry name" value="Glyco_trans_2-like"/>
</dbReference>
<evidence type="ECO:0000259" key="18">
    <source>
        <dbReference type="Pfam" id="PF07238"/>
    </source>
</evidence>
<dbReference type="Pfam" id="PF07238">
    <property type="entry name" value="PilZ"/>
    <property type="match status" value="1"/>
</dbReference>
<dbReference type="InterPro" id="IPR005150">
    <property type="entry name" value="Cellulose_synth"/>
</dbReference>
<evidence type="ECO:0000256" key="5">
    <source>
        <dbReference type="ARBA" id="ARBA00018714"/>
    </source>
</evidence>
<dbReference type="SUPFAM" id="SSF141371">
    <property type="entry name" value="PilZ domain-like"/>
    <property type="match status" value="1"/>
</dbReference>
<keyword evidence="11 16" id="KW-0812">Transmembrane</keyword>
<feature type="domain" description="Glycosyltransferase 2-like" evidence="17">
    <location>
        <begin position="155"/>
        <end position="324"/>
    </location>
</feature>
<dbReference type="GO" id="GO:0005886">
    <property type="term" value="C:plasma membrane"/>
    <property type="evidence" value="ECO:0007669"/>
    <property type="project" value="UniProtKB-SubCell"/>
</dbReference>
<evidence type="ECO:0000256" key="8">
    <source>
        <dbReference type="ARBA" id="ARBA00022636"/>
    </source>
</evidence>
<feature type="transmembrane region" description="Helical" evidence="16">
    <location>
        <begin position="109"/>
        <end position="130"/>
    </location>
</feature>
<proteinExistence type="inferred from homology"/>
<keyword evidence="14 16" id="KW-0472">Membrane</keyword>
<dbReference type="NCBIfam" id="TIGR03030">
    <property type="entry name" value="CelA"/>
    <property type="match status" value="1"/>
</dbReference>
<evidence type="ECO:0000256" key="2">
    <source>
        <dbReference type="ARBA" id="ARBA00005186"/>
    </source>
</evidence>
<evidence type="ECO:0000313" key="19">
    <source>
        <dbReference type="EMBL" id="KIH80946.1"/>
    </source>
</evidence>
<evidence type="ECO:0000256" key="11">
    <source>
        <dbReference type="ARBA" id="ARBA00022692"/>
    </source>
</evidence>
<dbReference type="EMBL" id="JXDG01000068">
    <property type="protein sequence ID" value="KIH80946.1"/>
    <property type="molecule type" value="Genomic_DNA"/>
</dbReference>
<keyword evidence="13 16" id="KW-1133">Transmembrane helix</keyword>
<feature type="transmembrane region" description="Helical" evidence="16">
    <location>
        <begin position="409"/>
        <end position="428"/>
    </location>
</feature>
<comment type="subcellular location">
    <subcellularLocation>
        <location evidence="1">Cell inner membrane</location>
        <topology evidence="1">Multi-pass membrane protein</topology>
    </subcellularLocation>
</comment>
<dbReference type="GO" id="GO:0035438">
    <property type="term" value="F:cyclic-di-GMP binding"/>
    <property type="evidence" value="ECO:0007669"/>
    <property type="project" value="InterPro"/>
</dbReference>
<dbReference type="GO" id="GO:0016760">
    <property type="term" value="F:cellulose synthase (UDP-forming) activity"/>
    <property type="evidence" value="ECO:0007669"/>
    <property type="project" value="UniProtKB-EC"/>
</dbReference>
<reference evidence="19 20" key="1">
    <citation type="submission" date="2015-01" db="EMBL/GenBank/DDBJ databases">
        <title>Complete genome of Pseudomonas batumici UCM B-321 producer of the batumin antibiotic with strong antistaphilococcal and potential anticancer activity.</title>
        <authorList>
            <person name="Klochko V.V."/>
            <person name="Zelena L.B."/>
            <person name="Elena K.A."/>
            <person name="Reva O.N."/>
        </authorList>
    </citation>
    <scope>NUCLEOTIDE SEQUENCE [LARGE SCALE GENOMIC DNA]</scope>
    <source>
        <strain evidence="19 20">UCM B-321</strain>
    </source>
</reference>
<evidence type="ECO:0000256" key="4">
    <source>
        <dbReference type="ARBA" id="ARBA00012539"/>
    </source>
</evidence>